<reference evidence="1 2" key="1">
    <citation type="submission" date="2016-12" db="EMBL/GenBank/DDBJ databases">
        <authorList>
            <person name="Song W.-J."/>
            <person name="Kurnit D.M."/>
        </authorList>
    </citation>
    <scope>NUCLEOTIDE SEQUENCE [LARGE SCALE GENOMIC DNA]</scope>
    <source>
        <strain evidence="1 2">STM7296</strain>
    </source>
</reference>
<dbReference type="InterPro" id="IPR011101">
    <property type="entry name" value="DUF5131"/>
</dbReference>
<evidence type="ECO:0000313" key="1">
    <source>
        <dbReference type="EMBL" id="SIT48734.1"/>
    </source>
</evidence>
<dbReference type="Pfam" id="PF07505">
    <property type="entry name" value="DUF5131"/>
    <property type="match status" value="1"/>
</dbReference>
<gene>
    <name evidence="1" type="ORF">BN2475_1110004</name>
</gene>
<dbReference type="EMBL" id="CYGX02000111">
    <property type="protein sequence ID" value="SIT48734.1"/>
    <property type="molecule type" value="Genomic_DNA"/>
</dbReference>
<proteinExistence type="predicted"/>
<dbReference type="AlphaFoldDB" id="A0A1N7SMR0"/>
<dbReference type="STRING" id="1247936.BN2475_1110004"/>
<evidence type="ECO:0000313" key="2">
    <source>
        <dbReference type="Proteomes" id="UP000187012"/>
    </source>
</evidence>
<name>A0A1N7SMR0_9BURK</name>
<keyword evidence="2" id="KW-1185">Reference proteome</keyword>
<protein>
    <submittedName>
        <fullName evidence="1">Gp37Gp68 family protein</fullName>
    </submittedName>
</protein>
<organism evidence="1 2">
    <name type="scientific">Paraburkholderia ribeironis</name>
    <dbReference type="NCBI Taxonomy" id="1247936"/>
    <lineage>
        <taxon>Bacteria</taxon>
        <taxon>Pseudomonadati</taxon>
        <taxon>Pseudomonadota</taxon>
        <taxon>Betaproteobacteria</taxon>
        <taxon>Burkholderiales</taxon>
        <taxon>Burkholderiaceae</taxon>
        <taxon>Paraburkholderia</taxon>
    </lineage>
</organism>
<accession>A0A1N7SMR0</accession>
<dbReference type="Proteomes" id="UP000187012">
    <property type="component" value="Unassembled WGS sequence"/>
</dbReference>
<sequence>MDGHDLEPVGEGGCQKVGPGCDHCYAESMNRWLRHGENWGPGAIRRIYSDDHWEKPLRWNDAAAKAGHYRKVFPSVCDPFDNAAPEGQRGRFAKLIRDTPHLVWMLLTKRIGNATAMLTEMFPEGAPNNVWLGATIVNQEEADRDIDKLVHAPANVRFLSMEPLLGPVNLFDWIGPWSKPHELQAPLMLDWVIVGGESGRNARPIHPAWVRSLRDQCEAAGVAYFFKQWGEWAPGNSCAGSDIVERDRSRIESGFFDYNDGWNALGPNAFRQTMDRIGKKAAGRELDDRVHNNFPETILHT</sequence>